<reference evidence="1" key="1">
    <citation type="journal article" date="2014" name="Int. J. Syst. Evol. Microbiol.">
        <title>Complete genome sequence of Corynebacterium casei LMG S-19264T (=DSM 44701T), isolated from a smear-ripened cheese.</title>
        <authorList>
            <consortium name="US DOE Joint Genome Institute (JGI-PGF)"/>
            <person name="Walter F."/>
            <person name="Albersmeier A."/>
            <person name="Kalinowski J."/>
            <person name="Ruckert C."/>
        </authorList>
    </citation>
    <scope>NUCLEOTIDE SEQUENCE</scope>
    <source>
        <strain evidence="1">CGMCC 4.7403</strain>
    </source>
</reference>
<organism evidence="1 2">
    <name type="scientific">Streptomyces capitiformicae</name>
    <dbReference type="NCBI Taxonomy" id="2014920"/>
    <lineage>
        <taxon>Bacteria</taxon>
        <taxon>Bacillati</taxon>
        <taxon>Actinomycetota</taxon>
        <taxon>Actinomycetes</taxon>
        <taxon>Kitasatosporales</taxon>
        <taxon>Streptomycetaceae</taxon>
        <taxon>Streptomyces</taxon>
    </lineage>
</organism>
<evidence type="ECO:0008006" key="3">
    <source>
        <dbReference type="Google" id="ProtNLM"/>
    </source>
</evidence>
<comment type="caution">
    <text evidence="1">The sequence shown here is derived from an EMBL/GenBank/DDBJ whole genome shotgun (WGS) entry which is preliminary data.</text>
</comment>
<accession>A0A919LA73</accession>
<evidence type="ECO:0000313" key="2">
    <source>
        <dbReference type="Proteomes" id="UP000603227"/>
    </source>
</evidence>
<dbReference type="AlphaFoldDB" id="A0A919LA73"/>
<dbReference type="RefSeq" id="WP_189783348.1">
    <property type="nucleotide sequence ID" value="NZ_BNAT01000010.1"/>
</dbReference>
<gene>
    <name evidence="1" type="ORF">GCM10017771_34620</name>
</gene>
<protein>
    <recommendedName>
        <fullName evidence="3">Lasso RiPP family leader peptide-containing protein</fullName>
    </recommendedName>
</protein>
<dbReference type="EMBL" id="BNAT01000010">
    <property type="protein sequence ID" value="GHH88599.1"/>
    <property type="molecule type" value="Genomic_DNA"/>
</dbReference>
<keyword evidence="2" id="KW-1185">Reference proteome</keyword>
<dbReference type="Proteomes" id="UP000603227">
    <property type="component" value="Unassembled WGS sequence"/>
</dbReference>
<proteinExistence type="predicted"/>
<dbReference type="NCBIfam" id="NF033521">
    <property type="entry name" value="lasso_leader_L3"/>
    <property type="match status" value="1"/>
</dbReference>
<name>A0A919LA73_9ACTN</name>
<reference evidence="1" key="2">
    <citation type="submission" date="2020-09" db="EMBL/GenBank/DDBJ databases">
        <authorList>
            <person name="Sun Q."/>
            <person name="Zhou Y."/>
        </authorList>
    </citation>
    <scope>NUCLEOTIDE SEQUENCE</scope>
    <source>
        <strain evidence="1">CGMCC 4.7403</strain>
    </source>
</reference>
<evidence type="ECO:0000313" key="1">
    <source>
        <dbReference type="EMBL" id="GHH88599.1"/>
    </source>
</evidence>
<sequence length="44" mass="4907">MEQAQTDQKPVYEPPAVAEVAEFSELTTGCGFDFFEMPAQHNIC</sequence>